<sequence>MNFVHTDETADGAWAPIPDVSGQPVDLLDLADDSALGRGLRQVINSLDDPNGVLSAFQSFASGR</sequence>
<dbReference type="RefSeq" id="WP_143049623.1">
    <property type="nucleotide sequence ID" value="NZ_BOND01000015.1"/>
</dbReference>
<dbReference type="Proteomes" id="UP000199632">
    <property type="component" value="Unassembled WGS sequence"/>
</dbReference>
<evidence type="ECO:0008006" key="3">
    <source>
        <dbReference type="Google" id="ProtNLM"/>
    </source>
</evidence>
<evidence type="ECO:0000313" key="2">
    <source>
        <dbReference type="Proteomes" id="UP000199632"/>
    </source>
</evidence>
<accession>A0A1H3L7T4</accession>
<name>A0A1H3L7T4_9ACTN</name>
<gene>
    <name evidence="1" type="ORF">SAMN05421684_0593</name>
</gene>
<protein>
    <recommendedName>
        <fullName evidence="3">FXSXX-COOH protein</fullName>
    </recommendedName>
</protein>
<evidence type="ECO:0000313" key="1">
    <source>
        <dbReference type="EMBL" id="SDY60493.1"/>
    </source>
</evidence>
<dbReference type="EMBL" id="FNQB01000001">
    <property type="protein sequence ID" value="SDY60493.1"/>
    <property type="molecule type" value="Genomic_DNA"/>
</dbReference>
<proteinExistence type="predicted"/>
<organism evidence="1 2">
    <name type="scientific">Asanoa ishikariensis</name>
    <dbReference type="NCBI Taxonomy" id="137265"/>
    <lineage>
        <taxon>Bacteria</taxon>
        <taxon>Bacillati</taxon>
        <taxon>Actinomycetota</taxon>
        <taxon>Actinomycetes</taxon>
        <taxon>Micromonosporales</taxon>
        <taxon>Micromonosporaceae</taxon>
        <taxon>Asanoa</taxon>
    </lineage>
</organism>
<keyword evidence="2" id="KW-1185">Reference proteome</keyword>
<reference evidence="2" key="1">
    <citation type="submission" date="2016-10" db="EMBL/GenBank/DDBJ databases">
        <authorList>
            <person name="Varghese N."/>
            <person name="Submissions S."/>
        </authorList>
    </citation>
    <scope>NUCLEOTIDE SEQUENCE [LARGE SCALE GENOMIC DNA]</scope>
    <source>
        <strain evidence="2">DSM 44718</strain>
    </source>
</reference>
<dbReference type="AlphaFoldDB" id="A0A1H3L7T4"/>
<dbReference type="STRING" id="137265.SAMN05421684_0593"/>